<accession>A0A848DNZ7</accession>
<evidence type="ECO:0000313" key="3">
    <source>
        <dbReference type="Proteomes" id="UP000586918"/>
    </source>
</evidence>
<dbReference type="InterPro" id="IPR036513">
    <property type="entry name" value="STAS_dom_sf"/>
</dbReference>
<dbReference type="InterPro" id="IPR002645">
    <property type="entry name" value="STAS_dom"/>
</dbReference>
<evidence type="ECO:0000313" key="2">
    <source>
        <dbReference type="EMBL" id="NMH94186.1"/>
    </source>
</evidence>
<dbReference type="AlphaFoldDB" id="A0A848DNZ7"/>
<reference evidence="2 3" key="1">
    <citation type="submission" date="2020-04" db="EMBL/GenBank/DDBJ databases">
        <authorList>
            <person name="Klaysubun C."/>
            <person name="Duangmal K."/>
            <person name="Lipun K."/>
        </authorList>
    </citation>
    <scope>NUCLEOTIDE SEQUENCE [LARGE SCALE GENOMIC DNA]</scope>
    <source>
        <strain evidence="2 3">DSM 45300</strain>
    </source>
</reference>
<feature type="domain" description="STAS" evidence="1">
    <location>
        <begin position="29"/>
        <end position="78"/>
    </location>
</feature>
<keyword evidence="3" id="KW-1185">Reference proteome</keyword>
<dbReference type="Pfam" id="PF01740">
    <property type="entry name" value="STAS"/>
    <property type="match status" value="1"/>
</dbReference>
<evidence type="ECO:0000259" key="1">
    <source>
        <dbReference type="PROSITE" id="PS50801"/>
    </source>
</evidence>
<dbReference type="SUPFAM" id="SSF52091">
    <property type="entry name" value="SpoIIaa-like"/>
    <property type="match status" value="1"/>
</dbReference>
<dbReference type="Proteomes" id="UP000586918">
    <property type="component" value="Unassembled WGS sequence"/>
</dbReference>
<gene>
    <name evidence="2" type="ORF">HF519_21920</name>
</gene>
<protein>
    <submittedName>
        <fullName evidence="2">STAS domain-containing protein</fullName>
    </submittedName>
</protein>
<comment type="caution">
    <text evidence="2">The sequence shown here is derived from an EMBL/GenBank/DDBJ whole genome shotgun (WGS) entry which is preliminary data.</text>
</comment>
<dbReference type="EMBL" id="JAAXKZ010000099">
    <property type="protein sequence ID" value="NMH94186.1"/>
    <property type="molecule type" value="Genomic_DNA"/>
</dbReference>
<organism evidence="2 3">
    <name type="scientific">Pseudonocardia bannensis</name>
    <dbReference type="NCBI Taxonomy" id="630973"/>
    <lineage>
        <taxon>Bacteria</taxon>
        <taxon>Bacillati</taxon>
        <taxon>Actinomycetota</taxon>
        <taxon>Actinomycetes</taxon>
        <taxon>Pseudonocardiales</taxon>
        <taxon>Pseudonocardiaceae</taxon>
        <taxon>Pseudonocardia</taxon>
    </lineage>
</organism>
<name>A0A848DNZ7_9PSEU</name>
<sequence>MPVAPDHAATELLTIDLEHLSTSATVCAIRGEIDLASEAAFRAGLERALGGTPTLVIDLCEVTFIGSIAAAIVIDVLQHQSDRQVIKVVSGQCGTKVFRMVGLSAAVDCFPNRAPM</sequence>
<dbReference type="CDD" id="cd07043">
    <property type="entry name" value="STAS_anti-anti-sigma_factors"/>
    <property type="match status" value="1"/>
</dbReference>
<dbReference type="PROSITE" id="PS50801">
    <property type="entry name" value="STAS"/>
    <property type="match status" value="1"/>
</dbReference>
<dbReference type="Gene3D" id="3.30.750.24">
    <property type="entry name" value="STAS domain"/>
    <property type="match status" value="1"/>
</dbReference>
<proteinExistence type="predicted"/>
<dbReference type="RefSeq" id="WP_169414876.1">
    <property type="nucleotide sequence ID" value="NZ_JAAXKZ010000099.1"/>
</dbReference>